<dbReference type="AlphaFoldDB" id="A0A1I8FDV2"/>
<evidence type="ECO:0000256" key="5">
    <source>
        <dbReference type="ARBA" id="ARBA00023065"/>
    </source>
</evidence>
<feature type="domain" description="Ionotropic glutamate receptor L-glutamate and glycine-binding" evidence="11">
    <location>
        <begin position="1"/>
        <end position="51"/>
    </location>
</feature>
<keyword evidence="10" id="KW-0407">Ion channel</keyword>
<sequence>MLNLIADHLKFNYTVQQLVKDNNYGAANGTDSQGRDTWNGMIGELIKSRADWRWPRS</sequence>
<keyword evidence="7" id="KW-0675">Receptor</keyword>
<evidence type="ECO:0000256" key="10">
    <source>
        <dbReference type="ARBA" id="ARBA00023303"/>
    </source>
</evidence>
<evidence type="ECO:0000256" key="6">
    <source>
        <dbReference type="ARBA" id="ARBA00023136"/>
    </source>
</evidence>
<keyword evidence="12" id="KW-1185">Reference proteome</keyword>
<evidence type="ECO:0000256" key="3">
    <source>
        <dbReference type="ARBA" id="ARBA00022692"/>
    </source>
</evidence>
<keyword evidence="4" id="KW-1133">Transmembrane helix</keyword>
<keyword evidence="9" id="KW-1071">Ligand-gated ion channel</keyword>
<evidence type="ECO:0000256" key="4">
    <source>
        <dbReference type="ARBA" id="ARBA00022989"/>
    </source>
</evidence>
<protein>
    <submittedName>
        <fullName evidence="13">Lig_chan-Glu_bd domain-containing protein</fullName>
    </submittedName>
</protein>
<evidence type="ECO:0000256" key="9">
    <source>
        <dbReference type="ARBA" id="ARBA00023286"/>
    </source>
</evidence>
<keyword evidence="2" id="KW-0813">Transport</keyword>
<dbReference type="Pfam" id="PF10613">
    <property type="entry name" value="Lig_chan-Glu_bd"/>
    <property type="match status" value="1"/>
</dbReference>
<evidence type="ECO:0000256" key="7">
    <source>
        <dbReference type="ARBA" id="ARBA00023170"/>
    </source>
</evidence>
<name>A0A1I8FDV2_9PLAT</name>
<dbReference type="InterPro" id="IPR019594">
    <property type="entry name" value="Glu/Gly-bd"/>
</dbReference>
<keyword evidence="5" id="KW-0406">Ion transport</keyword>
<organism evidence="12 13">
    <name type="scientific">Macrostomum lignano</name>
    <dbReference type="NCBI Taxonomy" id="282301"/>
    <lineage>
        <taxon>Eukaryota</taxon>
        <taxon>Metazoa</taxon>
        <taxon>Spiralia</taxon>
        <taxon>Lophotrochozoa</taxon>
        <taxon>Platyhelminthes</taxon>
        <taxon>Rhabditophora</taxon>
        <taxon>Macrostomorpha</taxon>
        <taxon>Macrostomida</taxon>
        <taxon>Macrostomidae</taxon>
        <taxon>Macrostomum</taxon>
    </lineage>
</organism>
<accession>A0A1I8FDV2</accession>
<dbReference type="GO" id="GO:0015276">
    <property type="term" value="F:ligand-gated monoatomic ion channel activity"/>
    <property type="evidence" value="ECO:0007669"/>
    <property type="project" value="InterPro"/>
</dbReference>
<keyword evidence="6" id="KW-0472">Membrane</keyword>
<dbReference type="GO" id="GO:0016020">
    <property type="term" value="C:membrane"/>
    <property type="evidence" value="ECO:0007669"/>
    <property type="project" value="UniProtKB-SubCell"/>
</dbReference>
<dbReference type="Gene3D" id="3.40.190.10">
    <property type="entry name" value="Periplasmic binding protein-like II"/>
    <property type="match status" value="1"/>
</dbReference>
<reference evidence="13" key="1">
    <citation type="submission" date="2016-11" db="UniProtKB">
        <authorList>
            <consortium name="WormBaseParasite"/>
        </authorList>
    </citation>
    <scope>IDENTIFICATION</scope>
</reference>
<dbReference type="WBParaSite" id="maker-unitig_30778-snap-gene-0.1-mRNA-1">
    <property type="protein sequence ID" value="maker-unitig_30778-snap-gene-0.1-mRNA-1"/>
    <property type="gene ID" value="maker-unitig_30778-snap-gene-0.1"/>
</dbReference>
<evidence type="ECO:0000256" key="8">
    <source>
        <dbReference type="ARBA" id="ARBA00023180"/>
    </source>
</evidence>
<evidence type="ECO:0000256" key="1">
    <source>
        <dbReference type="ARBA" id="ARBA00004141"/>
    </source>
</evidence>
<keyword evidence="3" id="KW-0812">Transmembrane</keyword>
<evidence type="ECO:0000256" key="2">
    <source>
        <dbReference type="ARBA" id="ARBA00022448"/>
    </source>
</evidence>
<evidence type="ECO:0000313" key="12">
    <source>
        <dbReference type="Proteomes" id="UP000095280"/>
    </source>
</evidence>
<keyword evidence="8" id="KW-0325">Glycoprotein</keyword>
<evidence type="ECO:0000313" key="13">
    <source>
        <dbReference type="WBParaSite" id="maker-unitig_30778-snap-gene-0.1-mRNA-1"/>
    </source>
</evidence>
<evidence type="ECO:0000259" key="11">
    <source>
        <dbReference type="Pfam" id="PF10613"/>
    </source>
</evidence>
<dbReference type="Proteomes" id="UP000095280">
    <property type="component" value="Unplaced"/>
</dbReference>
<proteinExistence type="predicted"/>
<comment type="subcellular location">
    <subcellularLocation>
        <location evidence="1">Membrane</location>
        <topology evidence="1">Multi-pass membrane protein</topology>
    </subcellularLocation>
</comment>